<keyword evidence="2 4" id="KW-0808">Transferase</keyword>
<dbReference type="InterPro" id="IPR029063">
    <property type="entry name" value="SAM-dependent_MTases_sf"/>
</dbReference>
<reference evidence="4 5" key="1">
    <citation type="journal article" date="2018" name="Nat. Ecol. Evol.">
        <title>Pezizomycetes genomes reveal the molecular basis of ectomycorrhizal truffle lifestyle.</title>
        <authorList>
            <person name="Murat C."/>
            <person name="Payen T."/>
            <person name="Noel B."/>
            <person name="Kuo A."/>
            <person name="Morin E."/>
            <person name="Chen J."/>
            <person name="Kohler A."/>
            <person name="Krizsan K."/>
            <person name="Balestrini R."/>
            <person name="Da Silva C."/>
            <person name="Montanini B."/>
            <person name="Hainaut M."/>
            <person name="Levati E."/>
            <person name="Barry K.W."/>
            <person name="Belfiori B."/>
            <person name="Cichocki N."/>
            <person name="Clum A."/>
            <person name="Dockter R.B."/>
            <person name="Fauchery L."/>
            <person name="Guy J."/>
            <person name="Iotti M."/>
            <person name="Le Tacon F."/>
            <person name="Lindquist E.A."/>
            <person name="Lipzen A."/>
            <person name="Malagnac F."/>
            <person name="Mello A."/>
            <person name="Molinier V."/>
            <person name="Miyauchi S."/>
            <person name="Poulain J."/>
            <person name="Riccioni C."/>
            <person name="Rubini A."/>
            <person name="Sitrit Y."/>
            <person name="Splivallo R."/>
            <person name="Traeger S."/>
            <person name="Wang M."/>
            <person name="Zifcakova L."/>
            <person name="Wipf D."/>
            <person name="Zambonelli A."/>
            <person name="Paolocci F."/>
            <person name="Nowrousian M."/>
            <person name="Ottonello S."/>
            <person name="Baldrian P."/>
            <person name="Spatafora J.W."/>
            <person name="Henrissat B."/>
            <person name="Nagy L.G."/>
            <person name="Aury J.M."/>
            <person name="Wincker P."/>
            <person name="Grigoriev I.V."/>
            <person name="Bonfante P."/>
            <person name="Martin F.M."/>
        </authorList>
    </citation>
    <scope>NUCLEOTIDE SEQUENCE [LARGE SCALE GENOMIC DNA]</scope>
    <source>
        <strain evidence="4 5">RN42</strain>
    </source>
</reference>
<evidence type="ECO:0000256" key="1">
    <source>
        <dbReference type="ARBA" id="ARBA00022603"/>
    </source>
</evidence>
<evidence type="ECO:0000313" key="5">
    <source>
        <dbReference type="Proteomes" id="UP000275078"/>
    </source>
</evidence>
<keyword evidence="1 4" id="KW-0489">Methyltransferase</keyword>
<dbReference type="GO" id="GO:0008168">
    <property type="term" value="F:methyltransferase activity"/>
    <property type="evidence" value="ECO:0007669"/>
    <property type="project" value="UniProtKB-KW"/>
</dbReference>
<dbReference type="Proteomes" id="UP000275078">
    <property type="component" value="Unassembled WGS sequence"/>
</dbReference>
<dbReference type="EMBL" id="ML119740">
    <property type="protein sequence ID" value="RPA76660.1"/>
    <property type="molecule type" value="Genomic_DNA"/>
</dbReference>
<dbReference type="CDD" id="cd02440">
    <property type="entry name" value="AdoMet_MTases"/>
    <property type="match status" value="1"/>
</dbReference>
<dbReference type="STRING" id="1160509.A0A3N4HXS3"/>
<accession>A0A3N4HXS3</accession>
<sequence length="297" mass="32200">MVNPTTTAPKAPTDDWNSTTYSTTVAPFVPALTTKITALLAPQASDVILDLGCGDGVLTKDLAAHAKHIVAIDSSANMIEAANKNYSAPNVEYHVWDGADLAGFQAEHGEKQYDKVFSNAAIHWIMGSPDTLDEAKASTRRAHGFAGIFAALKPNGLFISESGGHLNCADIRAALFSALLANGVTMQQIKAANPWWFPTVAEMRKELEKAGFEVELVEEEFRPTELTKEEDGGAGGWVRLFCARFLRLVEDEEKREEVVRSVAEVLEFVGGHGDVEGGSKCGYVRIRVVARRPEVVV</sequence>
<evidence type="ECO:0000259" key="3">
    <source>
        <dbReference type="Pfam" id="PF13649"/>
    </source>
</evidence>
<keyword evidence="5" id="KW-1185">Reference proteome</keyword>
<evidence type="ECO:0000313" key="4">
    <source>
        <dbReference type="EMBL" id="RPA76660.1"/>
    </source>
</evidence>
<dbReference type="Gene3D" id="3.40.50.150">
    <property type="entry name" value="Vaccinia Virus protein VP39"/>
    <property type="match status" value="1"/>
</dbReference>
<dbReference type="AlphaFoldDB" id="A0A3N4HXS3"/>
<name>A0A3N4HXS3_ASCIM</name>
<evidence type="ECO:0000256" key="2">
    <source>
        <dbReference type="ARBA" id="ARBA00022679"/>
    </source>
</evidence>
<dbReference type="SUPFAM" id="SSF53335">
    <property type="entry name" value="S-adenosyl-L-methionine-dependent methyltransferases"/>
    <property type="match status" value="1"/>
</dbReference>
<feature type="domain" description="Methyltransferase" evidence="3">
    <location>
        <begin position="48"/>
        <end position="135"/>
    </location>
</feature>
<dbReference type="InterPro" id="IPR041698">
    <property type="entry name" value="Methyltransf_25"/>
</dbReference>
<organism evidence="4 5">
    <name type="scientific">Ascobolus immersus RN42</name>
    <dbReference type="NCBI Taxonomy" id="1160509"/>
    <lineage>
        <taxon>Eukaryota</taxon>
        <taxon>Fungi</taxon>
        <taxon>Dikarya</taxon>
        <taxon>Ascomycota</taxon>
        <taxon>Pezizomycotina</taxon>
        <taxon>Pezizomycetes</taxon>
        <taxon>Pezizales</taxon>
        <taxon>Ascobolaceae</taxon>
        <taxon>Ascobolus</taxon>
    </lineage>
</organism>
<dbReference type="PANTHER" id="PTHR43861">
    <property type="entry name" value="TRANS-ACONITATE 2-METHYLTRANSFERASE-RELATED"/>
    <property type="match status" value="1"/>
</dbReference>
<gene>
    <name evidence="4" type="ORF">BJ508DRAFT_364917</name>
</gene>
<proteinExistence type="predicted"/>
<dbReference type="PANTHER" id="PTHR43861:SF1">
    <property type="entry name" value="TRANS-ACONITATE 2-METHYLTRANSFERASE"/>
    <property type="match status" value="1"/>
</dbReference>
<dbReference type="Pfam" id="PF13649">
    <property type="entry name" value="Methyltransf_25"/>
    <property type="match status" value="1"/>
</dbReference>
<dbReference type="GO" id="GO:0032259">
    <property type="term" value="P:methylation"/>
    <property type="evidence" value="ECO:0007669"/>
    <property type="project" value="UniProtKB-KW"/>
</dbReference>
<dbReference type="OrthoDB" id="66144at2759"/>
<protein>
    <submittedName>
        <fullName evidence="4">S-adenosyl-L-methionine-dependent methyltransferase</fullName>
    </submittedName>
</protein>